<dbReference type="GO" id="GO:0042277">
    <property type="term" value="F:peptide binding"/>
    <property type="evidence" value="ECO:0007669"/>
    <property type="project" value="TreeGrafter"/>
</dbReference>
<comment type="cofactor">
    <cofactor evidence="2">
        <name>Zn(2+)</name>
        <dbReference type="ChEBI" id="CHEBI:29105"/>
    </cofactor>
</comment>
<dbReference type="InterPro" id="IPR001930">
    <property type="entry name" value="Peptidase_M1"/>
</dbReference>
<dbReference type="InterPro" id="IPR014782">
    <property type="entry name" value="Peptidase_M1_dom"/>
</dbReference>
<evidence type="ECO:0000256" key="9">
    <source>
        <dbReference type="ARBA" id="ARBA00022801"/>
    </source>
</evidence>
<dbReference type="SUPFAM" id="SSF55486">
    <property type="entry name" value="Metalloproteases ('zincins'), catalytic domain"/>
    <property type="match status" value="1"/>
</dbReference>
<evidence type="ECO:0000256" key="10">
    <source>
        <dbReference type="ARBA" id="ARBA00022833"/>
    </source>
</evidence>
<proteinExistence type="inferred from homology"/>
<protein>
    <recommendedName>
        <fullName evidence="5">Aminopeptidase N</fullName>
        <ecNumber evidence="4">3.4.11.2</ecNumber>
    </recommendedName>
    <alternativeName>
        <fullName evidence="12">Alanine aminopeptidase</fullName>
    </alternativeName>
    <alternativeName>
        <fullName evidence="13">Lysyl aminopeptidase</fullName>
    </alternativeName>
</protein>
<dbReference type="InterPro" id="IPR050344">
    <property type="entry name" value="Peptidase_M1_aminopeptidases"/>
</dbReference>
<dbReference type="GO" id="GO:0016020">
    <property type="term" value="C:membrane"/>
    <property type="evidence" value="ECO:0007669"/>
    <property type="project" value="TreeGrafter"/>
</dbReference>
<dbReference type="Gene3D" id="1.10.390.10">
    <property type="entry name" value="Neutral Protease Domain 2"/>
    <property type="match status" value="1"/>
</dbReference>
<dbReference type="EC" id="3.4.11.2" evidence="4"/>
<dbReference type="GO" id="GO:0005737">
    <property type="term" value="C:cytoplasm"/>
    <property type="evidence" value="ECO:0007669"/>
    <property type="project" value="TreeGrafter"/>
</dbReference>
<keyword evidence="10" id="KW-0862">Zinc</keyword>
<dbReference type="GO" id="GO:0016285">
    <property type="term" value="F:alanyl aminopeptidase activity"/>
    <property type="evidence" value="ECO:0007669"/>
    <property type="project" value="UniProtKB-EC"/>
</dbReference>
<evidence type="ECO:0000256" key="2">
    <source>
        <dbReference type="ARBA" id="ARBA00001947"/>
    </source>
</evidence>
<dbReference type="PRINTS" id="PR00756">
    <property type="entry name" value="ALADIPTASE"/>
</dbReference>
<keyword evidence="9" id="KW-0378">Hydrolase</keyword>
<keyword evidence="7" id="KW-0645">Protease</keyword>
<feature type="domain" description="Peptidase M1 membrane alanine aminopeptidase" evidence="14">
    <location>
        <begin position="282"/>
        <end position="427"/>
    </location>
</feature>
<keyword evidence="6 16" id="KW-0031">Aminopeptidase</keyword>
<keyword evidence="11" id="KW-0482">Metalloprotease</keyword>
<dbReference type="InterPro" id="IPR027268">
    <property type="entry name" value="Peptidase_M4/M1_CTD_sf"/>
</dbReference>
<reference evidence="16" key="1">
    <citation type="submission" date="2021-02" db="EMBL/GenBank/DDBJ databases">
        <title>Sequencing the genomes of 1000 actinobacteria strains.</title>
        <authorList>
            <person name="Klenk H.-P."/>
        </authorList>
    </citation>
    <scope>NUCLEOTIDE SEQUENCE</scope>
    <source>
        <strain evidence="16">DSM 22850</strain>
    </source>
</reference>
<dbReference type="Proteomes" id="UP000675163">
    <property type="component" value="Unassembled WGS sequence"/>
</dbReference>
<dbReference type="PANTHER" id="PTHR11533:SF174">
    <property type="entry name" value="PUROMYCIN-SENSITIVE AMINOPEPTIDASE-RELATED"/>
    <property type="match status" value="1"/>
</dbReference>
<evidence type="ECO:0000259" key="15">
    <source>
        <dbReference type="Pfam" id="PF17900"/>
    </source>
</evidence>
<evidence type="ECO:0000256" key="5">
    <source>
        <dbReference type="ARBA" id="ARBA00015611"/>
    </source>
</evidence>
<dbReference type="GO" id="GO:0005615">
    <property type="term" value="C:extracellular space"/>
    <property type="evidence" value="ECO:0007669"/>
    <property type="project" value="TreeGrafter"/>
</dbReference>
<dbReference type="EMBL" id="JAFIDA010000001">
    <property type="protein sequence ID" value="MBP1327461.1"/>
    <property type="molecule type" value="Genomic_DNA"/>
</dbReference>
<dbReference type="PANTHER" id="PTHR11533">
    <property type="entry name" value="PROTEASE M1 ZINC METALLOPROTEASE"/>
    <property type="match status" value="1"/>
</dbReference>
<dbReference type="GO" id="GO:0008270">
    <property type="term" value="F:zinc ion binding"/>
    <property type="evidence" value="ECO:0007669"/>
    <property type="project" value="InterPro"/>
</dbReference>
<evidence type="ECO:0000313" key="16">
    <source>
        <dbReference type="EMBL" id="MBP1327461.1"/>
    </source>
</evidence>
<comment type="catalytic activity">
    <reaction evidence="1">
        <text>Release of an N-terminal amino acid, Xaa-|-Yaa- from a peptide, amide or arylamide. Xaa is preferably Ala, but may be most amino acids including Pro (slow action). When a terminal hydrophobic residue is followed by a prolyl residue, the two may be released as an intact Xaa-Pro dipeptide.</text>
        <dbReference type="EC" id="3.4.11.2"/>
    </reaction>
</comment>
<dbReference type="InterPro" id="IPR042097">
    <property type="entry name" value="Aminopeptidase_N-like_N_sf"/>
</dbReference>
<dbReference type="GO" id="GO:0043171">
    <property type="term" value="P:peptide catabolic process"/>
    <property type="evidence" value="ECO:0007669"/>
    <property type="project" value="TreeGrafter"/>
</dbReference>
<keyword evidence="8" id="KW-0479">Metal-binding</keyword>
<dbReference type="GO" id="GO:0006508">
    <property type="term" value="P:proteolysis"/>
    <property type="evidence" value="ECO:0007669"/>
    <property type="project" value="UniProtKB-KW"/>
</dbReference>
<keyword evidence="17" id="KW-1185">Reference proteome</keyword>
<dbReference type="Pfam" id="PF17900">
    <property type="entry name" value="Peptidase_M1_N"/>
    <property type="match status" value="1"/>
</dbReference>
<comment type="caution">
    <text evidence="16">The sequence shown here is derived from an EMBL/GenBank/DDBJ whole genome shotgun (WGS) entry which is preliminary data.</text>
</comment>
<dbReference type="InterPro" id="IPR045357">
    <property type="entry name" value="Aminopeptidase_N-like_N"/>
</dbReference>
<gene>
    <name evidence="16" type="ORF">JOF28_002693</name>
</gene>
<evidence type="ECO:0000256" key="11">
    <source>
        <dbReference type="ARBA" id="ARBA00023049"/>
    </source>
</evidence>
<evidence type="ECO:0000256" key="1">
    <source>
        <dbReference type="ARBA" id="ARBA00000098"/>
    </source>
</evidence>
<dbReference type="SUPFAM" id="SSF63737">
    <property type="entry name" value="Leukotriene A4 hydrolase N-terminal domain"/>
    <property type="match status" value="1"/>
</dbReference>
<comment type="similarity">
    <text evidence="3">Belongs to the peptidase M1 family.</text>
</comment>
<evidence type="ECO:0000256" key="8">
    <source>
        <dbReference type="ARBA" id="ARBA00022723"/>
    </source>
</evidence>
<name>A0A940Q0H1_9MICO</name>
<evidence type="ECO:0000256" key="6">
    <source>
        <dbReference type="ARBA" id="ARBA00022438"/>
    </source>
</evidence>
<dbReference type="CDD" id="cd09603">
    <property type="entry name" value="M1_APN_like"/>
    <property type="match status" value="1"/>
</dbReference>
<evidence type="ECO:0000256" key="4">
    <source>
        <dbReference type="ARBA" id="ARBA00012564"/>
    </source>
</evidence>
<evidence type="ECO:0000256" key="3">
    <source>
        <dbReference type="ARBA" id="ARBA00010136"/>
    </source>
</evidence>
<evidence type="ECO:0000256" key="12">
    <source>
        <dbReference type="ARBA" id="ARBA00029811"/>
    </source>
</evidence>
<dbReference type="RefSeq" id="WP_209706305.1">
    <property type="nucleotide sequence ID" value="NZ_JAFIDA010000001.1"/>
</dbReference>
<evidence type="ECO:0000259" key="14">
    <source>
        <dbReference type="Pfam" id="PF01433"/>
    </source>
</evidence>
<accession>A0A940Q0H1</accession>
<dbReference type="Pfam" id="PF01433">
    <property type="entry name" value="Peptidase_M1"/>
    <property type="match status" value="1"/>
</dbReference>
<evidence type="ECO:0000256" key="13">
    <source>
        <dbReference type="ARBA" id="ARBA00031533"/>
    </source>
</evidence>
<evidence type="ECO:0000313" key="17">
    <source>
        <dbReference type="Proteomes" id="UP000675163"/>
    </source>
</evidence>
<feature type="domain" description="Aminopeptidase N-like N-terminal" evidence="15">
    <location>
        <begin position="28"/>
        <end position="198"/>
    </location>
</feature>
<dbReference type="Gene3D" id="2.60.40.1730">
    <property type="entry name" value="tricorn interacting facor f3 domain"/>
    <property type="match status" value="1"/>
</dbReference>
<sequence length="440" mass="48714">MPRTLQPHSYTPHAYVPRSGDARYAVRHTRLDLDYTPRTNRLKGSATLSVEVLEPTKSIRVDLAGLQTGKVRVNGKVHKAVAQDDLGLKIRFVDTVPAGSQLTLAIEYAGSPAPLKSRWGLIGWEELENGVLVASQPNGAPTWFPCNDRVDDRGTYDIRFTCDREFFVAVTGAPGSVTTRGGRRTWSFTSDVPTASYLLAAHVGYYAEFFLGAARIVTPPAQVAQVREAFAPIEQMMTVFETWFGAYPQEDLTIVVTEEALEIPLEAQGMATFGVNHCAPAEQRLIAHELAHQWFGNSVGIGRWEDIWLNEGFACYAEWVWSEASGGPALAACAEEHYALLASLPQDLRLLDPGPTDMFDDRVYKRGALLLEALRRTLGDDVFRAMLLEWATSRRHQLASTDDFIAHVAKFSGDAGGAALDGLWQSWLRDTKLPRLPRNK</sequence>
<dbReference type="AlphaFoldDB" id="A0A940Q0H1"/>
<evidence type="ECO:0000256" key="7">
    <source>
        <dbReference type="ARBA" id="ARBA00022670"/>
    </source>
</evidence>
<organism evidence="16 17">
    <name type="scientific">Leucobacter exalbidus</name>
    <dbReference type="NCBI Taxonomy" id="662960"/>
    <lineage>
        <taxon>Bacteria</taxon>
        <taxon>Bacillati</taxon>
        <taxon>Actinomycetota</taxon>
        <taxon>Actinomycetes</taxon>
        <taxon>Micrococcales</taxon>
        <taxon>Microbacteriaceae</taxon>
        <taxon>Leucobacter</taxon>
    </lineage>
</organism>
<dbReference type="GO" id="GO:0070006">
    <property type="term" value="F:metalloaminopeptidase activity"/>
    <property type="evidence" value="ECO:0007669"/>
    <property type="project" value="TreeGrafter"/>
</dbReference>